<evidence type="ECO:0000256" key="1">
    <source>
        <dbReference type="SAM" id="Phobius"/>
    </source>
</evidence>
<evidence type="ECO:0000313" key="3">
    <source>
        <dbReference type="EMBL" id="SVD65203.1"/>
    </source>
</evidence>
<feature type="transmembrane region" description="Helical" evidence="1">
    <location>
        <begin position="16"/>
        <end position="35"/>
    </location>
</feature>
<gene>
    <name evidence="3" type="ORF">METZ01_LOCUS418057</name>
</gene>
<sequence>MAISLIKGKPVSGKPVGIIFTFIGVGILIIGFPNIKFSKESSHWPTTTGVVVLSEIKEYQSNRTDNFSGIVYGPHILYEYYLDDIKYLSDRYTFSPIRYGNPGNVKKIVDLFNTGEKITVYYNPKNPKISVLKSGTNISSYIIIFFGLVGISIGVTVLLIKIK</sequence>
<evidence type="ECO:0000259" key="2">
    <source>
        <dbReference type="Pfam" id="PF12158"/>
    </source>
</evidence>
<organism evidence="3">
    <name type="scientific">marine metagenome</name>
    <dbReference type="NCBI Taxonomy" id="408172"/>
    <lineage>
        <taxon>unclassified sequences</taxon>
        <taxon>metagenomes</taxon>
        <taxon>ecological metagenomes</taxon>
    </lineage>
</organism>
<dbReference type="AlphaFoldDB" id="A0A382X2K2"/>
<proteinExistence type="predicted"/>
<keyword evidence="1" id="KW-0472">Membrane</keyword>
<name>A0A382X2K2_9ZZZZ</name>
<accession>A0A382X2K2</accession>
<keyword evidence="1" id="KW-1133">Transmembrane helix</keyword>
<protein>
    <recommendedName>
        <fullName evidence="2">DUF3592 domain-containing protein</fullName>
    </recommendedName>
</protein>
<feature type="domain" description="DUF3592" evidence="2">
    <location>
        <begin position="47"/>
        <end position="136"/>
    </location>
</feature>
<keyword evidence="1" id="KW-0812">Transmembrane</keyword>
<reference evidence="3" key="1">
    <citation type="submission" date="2018-05" db="EMBL/GenBank/DDBJ databases">
        <authorList>
            <person name="Lanie J.A."/>
            <person name="Ng W.-L."/>
            <person name="Kazmierczak K.M."/>
            <person name="Andrzejewski T.M."/>
            <person name="Davidsen T.M."/>
            <person name="Wayne K.J."/>
            <person name="Tettelin H."/>
            <person name="Glass J.I."/>
            <person name="Rusch D."/>
            <person name="Podicherti R."/>
            <person name="Tsui H.-C.T."/>
            <person name="Winkler M.E."/>
        </authorList>
    </citation>
    <scope>NUCLEOTIDE SEQUENCE</scope>
</reference>
<feature type="transmembrane region" description="Helical" evidence="1">
    <location>
        <begin position="138"/>
        <end position="160"/>
    </location>
</feature>
<dbReference type="EMBL" id="UINC01164380">
    <property type="protein sequence ID" value="SVD65203.1"/>
    <property type="molecule type" value="Genomic_DNA"/>
</dbReference>
<dbReference type="InterPro" id="IPR021994">
    <property type="entry name" value="DUF3592"/>
</dbReference>
<dbReference type="Pfam" id="PF12158">
    <property type="entry name" value="DUF3592"/>
    <property type="match status" value="1"/>
</dbReference>